<dbReference type="CDD" id="cd05379">
    <property type="entry name" value="CAP_bacterial"/>
    <property type="match status" value="1"/>
</dbReference>
<proteinExistence type="predicted"/>
<reference evidence="7 8" key="1">
    <citation type="journal article" date="2016" name="Nat. Commun.">
        <title>Thousands of microbial genomes shed light on interconnected biogeochemical processes in an aquifer system.</title>
        <authorList>
            <person name="Anantharaman K."/>
            <person name="Brown C.T."/>
            <person name="Hug L.A."/>
            <person name="Sharon I."/>
            <person name="Castelle C.J."/>
            <person name="Probst A.J."/>
            <person name="Thomas B.C."/>
            <person name="Singh A."/>
            <person name="Wilkins M.J."/>
            <person name="Karaoz U."/>
            <person name="Brodie E.L."/>
            <person name="Williams K.H."/>
            <person name="Hubbard S.S."/>
            <person name="Banfield J.F."/>
        </authorList>
    </citation>
    <scope>NUCLEOTIDE SEQUENCE [LARGE SCALE GENOMIC DNA]</scope>
</reference>
<evidence type="ECO:0000256" key="2">
    <source>
        <dbReference type="ARBA" id="ARBA00022692"/>
    </source>
</evidence>
<dbReference type="STRING" id="1798401.A2363_02180"/>
<dbReference type="SUPFAM" id="SSF55797">
    <property type="entry name" value="PR-1-like"/>
    <property type="match status" value="1"/>
</dbReference>
<keyword evidence="4 5" id="KW-0472">Membrane</keyword>
<dbReference type="GO" id="GO:0009403">
    <property type="term" value="P:toxin biosynthetic process"/>
    <property type="evidence" value="ECO:0007669"/>
    <property type="project" value="InterPro"/>
</dbReference>
<dbReference type="Pfam" id="PF02674">
    <property type="entry name" value="Colicin_V"/>
    <property type="match status" value="1"/>
</dbReference>
<dbReference type="InterPro" id="IPR014044">
    <property type="entry name" value="CAP_dom"/>
</dbReference>
<comment type="subcellular location">
    <subcellularLocation>
        <location evidence="1">Membrane</location>
        <topology evidence="1">Multi-pass membrane protein</topology>
    </subcellularLocation>
</comment>
<feature type="transmembrane region" description="Helical" evidence="5">
    <location>
        <begin position="108"/>
        <end position="134"/>
    </location>
</feature>
<evidence type="ECO:0000256" key="4">
    <source>
        <dbReference type="ARBA" id="ARBA00023136"/>
    </source>
</evidence>
<dbReference type="GO" id="GO:0016020">
    <property type="term" value="C:membrane"/>
    <property type="evidence" value="ECO:0007669"/>
    <property type="project" value="UniProtKB-SubCell"/>
</dbReference>
<feature type="transmembrane region" description="Helical" evidence="5">
    <location>
        <begin position="30"/>
        <end position="51"/>
    </location>
</feature>
<comment type="caution">
    <text evidence="7">The sequence shown here is derived from an EMBL/GenBank/DDBJ whole genome shotgun (WGS) entry which is preliminary data.</text>
</comment>
<gene>
    <name evidence="7" type="ORF">A2363_02180</name>
</gene>
<feature type="domain" description="SCP" evidence="6">
    <location>
        <begin position="209"/>
        <end position="324"/>
    </location>
</feature>
<name>A0A1F6BFB3_9BACT</name>
<evidence type="ECO:0000313" key="8">
    <source>
        <dbReference type="Proteomes" id="UP000176186"/>
    </source>
</evidence>
<dbReference type="PANTHER" id="PTHR31157">
    <property type="entry name" value="SCP DOMAIN-CONTAINING PROTEIN"/>
    <property type="match status" value="1"/>
</dbReference>
<evidence type="ECO:0000313" key="7">
    <source>
        <dbReference type="EMBL" id="OGG35217.1"/>
    </source>
</evidence>
<accession>A0A1F6BFB3</accession>
<evidence type="ECO:0000259" key="6">
    <source>
        <dbReference type="Pfam" id="PF00188"/>
    </source>
</evidence>
<dbReference type="EMBL" id="MFKE01000016">
    <property type="protein sequence ID" value="OGG35217.1"/>
    <property type="molecule type" value="Genomic_DNA"/>
</dbReference>
<dbReference type="AlphaFoldDB" id="A0A1F6BFB3"/>
<dbReference type="PANTHER" id="PTHR31157:SF1">
    <property type="entry name" value="SCP DOMAIN-CONTAINING PROTEIN"/>
    <property type="match status" value="1"/>
</dbReference>
<feature type="transmembrane region" description="Helical" evidence="5">
    <location>
        <begin position="6"/>
        <end position="23"/>
    </location>
</feature>
<dbReference type="InterPro" id="IPR035940">
    <property type="entry name" value="CAP_sf"/>
</dbReference>
<keyword evidence="2 5" id="KW-0812">Transmembrane</keyword>
<sequence length="326" mass="35963">MDIRTLFNWVDWVIIAGVVYYGFVGWNVGFADLGVSFITFAISLFLAVKFHQPVGDFLSQKFGVPETWTTVLGYIIVGFIAEAILAELASVLIRLVPKKVISSKFNKWFGIVISVFNGLVIVSFFLLVIMALPLRGTVKQDIKSSRIGNWLVVQAEKIGGPVKTSINQMRDTAISFLTVDPESKESISLDISPKDSEYVMDKAAEGKMLELVNGERKKAGIAPLVISFEITPVARAHSKDMFQRRYFSHVTPDGLTPADRLSRANINFALAGENIAYTPDLETAHAGLMNSPGHKENILDPSFHRVGIGIISTSSWGMMVTQDFTN</sequence>
<feature type="transmembrane region" description="Helical" evidence="5">
    <location>
        <begin position="71"/>
        <end position="96"/>
    </location>
</feature>
<evidence type="ECO:0000256" key="3">
    <source>
        <dbReference type="ARBA" id="ARBA00022989"/>
    </source>
</evidence>
<protein>
    <recommendedName>
        <fullName evidence="6">SCP domain-containing protein</fullName>
    </recommendedName>
</protein>
<evidence type="ECO:0000256" key="5">
    <source>
        <dbReference type="SAM" id="Phobius"/>
    </source>
</evidence>
<dbReference type="Pfam" id="PF00188">
    <property type="entry name" value="CAP"/>
    <property type="match status" value="1"/>
</dbReference>
<dbReference type="Proteomes" id="UP000176186">
    <property type="component" value="Unassembled WGS sequence"/>
</dbReference>
<organism evidence="7 8">
    <name type="scientific">Candidatus Gottesmanbacteria bacterium RIFOXYB1_FULL_47_11</name>
    <dbReference type="NCBI Taxonomy" id="1798401"/>
    <lineage>
        <taxon>Bacteria</taxon>
        <taxon>Candidatus Gottesmaniibacteriota</taxon>
    </lineage>
</organism>
<dbReference type="Gene3D" id="3.40.33.10">
    <property type="entry name" value="CAP"/>
    <property type="match status" value="1"/>
</dbReference>
<dbReference type="InterPro" id="IPR003825">
    <property type="entry name" value="Colicin-V_CvpA"/>
</dbReference>
<evidence type="ECO:0000256" key="1">
    <source>
        <dbReference type="ARBA" id="ARBA00004141"/>
    </source>
</evidence>
<keyword evidence="3 5" id="KW-1133">Transmembrane helix</keyword>